<name>A0A212LXT3_9FIRM</name>
<accession>A0A212LXT3</accession>
<dbReference type="NCBIfam" id="TIGR02841">
    <property type="entry name" value="spore_YyaC"/>
    <property type="match status" value="1"/>
</dbReference>
<dbReference type="Pfam" id="PF06866">
    <property type="entry name" value="DUF1256"/>
    <property type="match status" value="1"/>
</dbReference>
<evidence type="ECO:0000313" key="1">
    <source>
        <dbReference type="EMBL" id="SCM82277.1"/>
    </source>
</evidence>
<dbReference type="InterPro" id="IPR009665">
    <property type="entry name" value="YyaC"/>
</dbReference>
<gene>
    <name evidence="1" type="primary">yyaC</name>
    <name evidence="1" type="ORF">KL86SPO_50048</name>
</gene>
<protein>
    <submittedName>
        <fullName evidence="1">Sporulation protein YyaC</fullName>
    </submittedName>
</protein>
<organism evidence="1">
    <name type="scientific">uncultured Sporomusa sp</name>
    <dbReference type="NCBI Taxonomy" id="307249"/>
    <lineage>
        <taxon>Bacteria</taxon>
        <taxon>Bacillati</taxon>
        <taxon>Bacillota</taxon>
        <taxon>Negativicutes</taxon>
        <taxon>Selenomonadales</taxon>
        <taxon>Sporomusaceae</taxon>
        <taxon>Sporomusa</taxon>
        <taxon>environmental samples</taxon>
    </lineage>
</organism>
<dbReference type="AlphaFoldDB" id="A0A212LXT3"/>
<dbReference type="SUPFAM" id="SSF53163">
    <property type="entry name" value="HybD-like"/>
    <property type="match status" value="1"/>
</dbReference>
<dbReference type="EMBL" id="FMJE01000005">
    <property type="protein sequence ID" value="SCM82277.1"/>
    <property type="molecule type" value="Genomic_DNA"/>
</dbReference>
<sequence>MLNNLLNFPRLNKLSPPKPLPPVPGPSRELKFNVTQANVMYDLAISIRNLIETARADGNDIIVLCIGTDRSTGDSLGPLTGTKLKTLNLFPHIYGTLDDPVHATNLEDKLKFIGSSFSHPFVIAVDACLGKLENVGCVTLGHGSVKPGAAVNKNLPPVGNAYITGIVNVGGFMEHLVLQSTRLNLVMKMADTIAHSLSFGLGRSHTHSQN</sequence>
<proteinExistence type="predicted"/>
<dbReference type="RefSeq" id="WP_288184982.1">
    <property type="nucleotide sequence ID" value="NZ_LT608335.1"/>
</dbReference>
<reference evidence="1" key="1">
    <citation type="submission" date="2016-08" db="EMBL/GenBank/DDBJ databases">
        <authorList>
            <person name="Seilhamer J.J."/>
        </authorList>
    </citation>
    <scope>NUCLEOTIDE SEQUENCE</scope>
    <source>
        <strain evidence="1">86</strain>
    </source>
</reference>
<dbReference type="InterPro" id="IPR023430">
    <property type="entry name" value="Pept_HybD-like_dom_sf"/>
</dbReference>